<dbReference type="Pfam" id="PF00505">
    <property type="entry name" value="HMG_box"/>
    <property type="match status" value="1"/>
</dbReference>
<evidence type="ECO:0000256" key="3">
    <source>
        <dbReference type="PROSITE-ProRule" id="PRU00267"/>
    </source>
</evidence>
<dbReference type="InterPro" id="IPR050140">
    <property type="entry name" value="SRY-related_HMG-box_TF-like"/>
</dbReference>
<dbReference type="GO" id="GO:0000978">
    <property type="term" value="F:RNA polymerase II cis-regulatory region sequence-specific DNA binding"/>
    <property type="evidence" value="ECO:0007669"/>
    <property type="project" value="TreeGrafter"/>
</dbReference>
<organism evidence="6 7">
    <name type="scientific">Phellinidium pouzarii</name>
    <dbReference type="NCBI Taxonomy" id="167371"/>
    <lineage>
        <taxon>Eukaryota</taxon>
        <taxon>Fungi</taxon>
        <taxon>Dikarya</taxon>
        <taxon>Basidiomycota</taxon>
        <taxon>Agaricomycotina</taxon>
        <taxon>Agaricomycetes</taxon>
        <taxon>Hymenochaetales</taxon>
        <taxon>Hymenochaetaceae</taxon>
        <taxon>Phellinidium</taxon>
    </lineage>
</organism>
<dbReference type="PANTHER" id="PTHR10270:SF161">
    <property type="entry name" value="SEX-DETERMINING REGION Y PROTEIN"/>
    <property type="match status" value="1"/>
</dbReference>
<accession>A0A4S4LHY5</accession>
<evidence type="ECO:0000313" key="7">
    <source>
        <dbReference type="Proteomes" id="UP000308199"/>
    </source>
</evidence>
<feature type="compositionally biased region" description="Polar residues" evidence="4">
    <location>
        <begin position="20"/>
        <end position="31"/>
    </location>
</feature>
<dbReference type="AlphaFoldDB" id="A0A4S4LHY5"/>
<evidence type="ECO:0000256" key="2">
    <source>
        <dbReference type="ARBA" id="ARBA00023163"/>
    </source>
</evidence>
<gene>
    <name evidence="6" type="ORF">EW145_g693</name>
</gene>
<dbReference type="PANTHER" id="PTHR10270">
    <property type="entry name" value="SOX TRANSCRIPTION FACTOR"/>
    <property type="match status" value="1"/>
</dbReference>
<proteinExistence type="predicted"/>
<dbReference type="InterPro" id="IPR009071">
    <property type="entry name" value="HMG_box_dom"/>
</dbReference>
<evidence type="ECO:0000313" key="6">
    <source>
        <dbReference type="EMBL" id="THH11387.1"/>
    </source>
</evidence>
<dbReference type="GO" id="GO:0005634">
    <property type="term" value="C:nucleus"/>
    <property type="evidence" value="ECO:0007669"/>
    <property type="project" value="UniProtKB-UniRule"/>
</dbReference>
<protein>
    <recommendedName>
        <fullName evidence="5">HMG box domain-containing protein</fullName>
    </recommendedName>
</protein>
<dbReference type="Proteomes" id="UP000308199">
    <property type="component" value="Unassembled WGS sequence"/>
</dbReference>
<evidence type="ECO:0000256" key="4">
    <source>
        <dbReference type="SAM" id="MobiDB-lite"/>
    </source>
</evidence>
<dbReference type="PROSITE" id="PS50118">
    <property type="entry name" value="HMG_BOX_2"/>
    <property type="match status" value="1"/>
</dbReference>
<keyword evidence="7" id="KW-1185">Reference proteome</keyword>
<feature type="domain" description="HMG box" evidence="5">
    <location>
        <begin position="109"/>
        <end position="173"/>
    </location>
</feature>
<feature type="region of interest" description="Disordered" evidence="4">
    <location>
        <begin position="11"/>
        <end position="38"/>
    </location>
</feature>
<evidence type="ECO:0000259" key="5">
    <source>
        <dbReference type="PROSITE" id="PS50118"/>
    </source>
</evidence>
<dbReference type="EMBL" id="SGPK01000015">
    <property type="protein sequence ID" value="THH11387.1"/>
    <property type="molecule type" value="Genomic_DNA"/>
</dbReference>
<dbReference type="OrthoDB" id="3257572at2759"/>
<feature type="DNA-binding region" description="HMG box" evidence="3">
    <location>
        <begin position="109"/>
        <end position="173"/>
    </location>
</feature>
<feature type="region of interest" description="Disordered" evidence="4">
    <location>
        <begin position="201"/>
        <end position="221"/>
    </location>
</feature>
<name>A0A4S4LHY5_9AGAM</name>
<feature type="compositionally biased region" description="Polar residues" evidence="4">
    <location>
        <begin position="201"/>
        <end position="213"/>
    </location>
</feature>
<dbReference type="SUPFAM" id="SSF47095">
    <property type="entry name" value="HMG-box"/>
    <property type="match status" value="1"/>
</dbReference>
<feature type="region of interest" description="Disordered" evidence="4">
    <location>
        <begin position="267"/>
        <end position="290"/>
    </location>
</feature>
<dbReference type="CDD" id="cd01389">
    <property type="entry name" value="HMG-box_ROX1-like"/>
    <property type="match status" value="1"/>
</dbReference>
<dbReference type="GO" id="GO:0001228">
    <property type="term" value="F:DNA-binding transcription activator activity, RNA polymerase II-specific"/>
    <property type="evidence" value="ECO:0007669"/>
    <property type="project" value="TreeGrafter"/>
</dbReference>
<sequence length="394" mass="43882">MARDVCSIRISGLRDDLNPTRHSPYQKSVSQVDDFPFPSLPLETPASATIKCETMSPPPHTPPALSHSVAATPCTSAEPSPTRANTNLPVAESVLPTPLNSRKKTTPHVKRPPNSFILFACEYRKGHKGKNNRELSKQAGALWRLLSPADKQTWKDRYAIVKEKHLKANPGYRYQPRRREKVVEAQRDVVETIMETPTKSFPNALTFPKTPTSMPRKKAASRDIYADTPVCDEEDNAPFLHESLLASPTFRASRHPREIYDFIDLTQSKTPPKAPRLTLPPSSHPSPETTNSTIICPSSITSHIAAPTSSVFSTDNTYLPQQWTLFPQQINQQWTNVTSTLPNLAGAVWNDTFEQHLVSKTAQPSISTPVNTKNEESMFFSQLVQPTFGFGNAF</sequence>
<keyword evidence="1 3" id="KW-0238">DNA-binding</keyword>
<comment type="caution">
    <text evidence="6">The sequence shown here is derived from an EMBL/GenBank/DDBJ whole genome shotgun (WGS) entry which is preliminary data.</text>
</comment>
<keyword evidence="2" id="KW-0804">Transcription</keyword>
<dbReference type="InterPro" id="IPR036910">
    <property type="entry name" value="HMG_box_dom_sf"/>
</dbReference>
<dbReference type="GO" id="GO:0030154">
    <property type="term" value="P:cell differentiation"/>
    <property type="evidence" value="ECO:0007669"/>
    <property type="project" value="TreeGrafter"/>
</dbReference>
<evidence type="ECO:0000256" key="1">
    <source>
        <dbReference type="ARBA" id="ARBA00023125"/>
    </source>
</evidence>
<feature type="region of interest" description="Disordered" evidence="4">
    <location>
        <begin position="56"/>
        <end position="86"/>
    </location>
</feature>
<dbReference type="SMART" id="SM00398">
    <property type="entry name" value="HMG"/>
    <property type="match status" value="1"/>
</dbReference>
<dbReference type="Gene3D" id="1.10.30.10">
    <property type="entry name" value="High mobility group box domain"/>
    <property type="match status" value="1"/>
</dbReference>
<reference evidence="6 7" key="1">
    <citation type="submission" date="2019-02" db="EMBL/GenBank/DDBJ databases">
        <title>Genome sequencing of the rare red list fungi Phellinidium pouzarii.</title>
        <authorList>
            <person name="Buettner E."/>
            <person name="Kellner H."/>
        </authorList>
    </citation>
    <scope>NUCLEOTIDE SEQUENCE [LARGE SCALE GENOMIC DNA]</scope>
    <source>
        <strain evidence="6 7">DSM 108285</strain>
    </source>
</reference>
<feature type="compositionally biased region" description="Polar residues" evidence="4">
    <location>
        <begin position="73"/>
        <end position="86"/>
    </location>
</feature>
<keyword evidence="3" id="KW-0539">Nucleus</keyword>